<name>U1PDX7_9EURY</name>
<dbReference type="AlphaFoldDB" id="U1PDX7"/>
<dbReference type="HOGENOM" id="CLU_168713_0_0_2"/>
<reference evidence="1 2" key="1">
    <citation type="journal article" date="2013" name="PLoS ONE">
        <title>Assembly-driven community genomics of a hypersaline microbial ecosystem.</title>
        <authorList>
            <person name="Podell S."/>
            <person name="Ugalde J.A."/>
            <person name="Narasingarao P."/>
            <person name="Banfield J.F."/>
            <person name="Heidelberg K.B."/>
            <person name="Allen E.E."/>
        </authorList>
    </citation>
    <scope>NUCLEOTIDE SEQUENCE [LARGE SCALE GENOMIC DNA]</scope>
    <source>
        <strain evidence="2">J07HQW1</strain>
    </source>
</reference>
<gene>
    <name evidence="1" type="ORF">J07HQW1_01831</name>
</gene>
<dbReference type="STRING" id="1238424.J07HQW1_01831"/>
<accession>U1PDX7</accession>
<dbReference type="Proteomes" id="UP000030649">
    <property type="component" value="Unassembled WGS sequence"/>
</dbReference>
<organism evidence="1 2">
    <name type="scientific">Haloquadratum walsbyi J07HQW1</name>
    <dbReference type="NCBI Taxonomy" id="1238424"/>
    <lineage>
        <taxon>Archaea</taxon>
        <taxon>Methanobacteriati</taxon>
        <taxon>Methanobacteriota</taxon>
        <taxon>Stenosarchaea group</taxon>
        <taxon>Halobacteria</taxon>
        <taxon>Halobacteriales</taxon>
        <taxon>Haloferacaceae</taxon>
        <taxon>Haloquadratum</taxon>
    </lineage>
</organism>
<proteinExistence type="predicted"/>
<dbReference type="EMBL" id="KE356560">
    <property type="protein sequence ID" value="ERG91797.1"/>
    <property type="molecule type" value="Genomic_DNA"/>
</dbReference>
<evidence type="ECO:0000313" key="2">
    <source>
        <dbReference type="Proteomes" id="UP000030649"/>
    </source>
</evidence>
<sequence>MTVDDAESDTLKEFVTAQTEWIDNRRDEVINARVTALQYLQNVANGKDERVPTRRLFEICRDRDATVTNQTVDPEASNLNQSVFYEETLKPILDDASDAGMVSRLQGGDYGWDWDD</sequence>
<protein>
    <submittedName>
        <fullName evidence="1">Uncharacterized protein</fullName>
    </submittedName>
</protein>
<evidence type="ECO:0000313" key="1">
    <source>
        <dbReference type="EMBL" id="ERG91797.1"/>
    </source>
</evidence>